<feature type="transmembrane region" description="Helical" evidence="1">
    <location>
        <begin position="44"/>
        <end position="66"/>
    </location>
</feature>
<dbReference type="RefSeq" id="WP_114568137.1">
    <property type="nucleotide sequence ID" value="NZ_CABMMS010000001.1"/>
</dbReference>
<feature type="transmembrane region" description="Helical" evidence="1">
    <location>
        <begin position="86"/>
        <end position="105"/>
    </location>
</feature>
<dbReference type="PANTHER" id="PTHR38095">
    <property type="entry name" value="ANAEROBIC DIMETHYL SULFOXIDE REDUCTASE CHAIN YNFH"/>
    <property type="match status" value="1"/>
</dbReference>
<keyword evidence="1" id="KW-1133">Transmembrane helix</keyword>
<organism evidence="2 3">
    <name type="scientific">Gordonibacter pamelaeae</name>
    <dbReference type="NCBI Taxonomy" id="471189"/>
    <lineage>
        <taxon>Bacteria</taxon>
        <taxon>Bacillati</taxon>
        <taxon>Actinomycetota</taxon>
        <taxon>Coriobacteriia</taxon>
        <taxon>Eggerthellales</taxon>
        <taxon>Eggerthellaceae</taxon>
        <taxon>Gordonibacter</taxon>
    </lineage>
</organism>
<accession>A0A369M850</accession>
<feature type="transmembrane region" description="Helical" evidence="1">
    <location>
        <begin position="227"/>
        <end position="249"/>
    </location>
</feature>
<dbReference type="EMBL" id="PPTS01000001">
    <property type="protein sequence ID" value="RDB67097.1"/>
    <property type="molecule type" value="Genomic_DNA"/>
</dbReference>
<name>A0A369M850_9ACTN</name>
<feature type="transmembrane region" description="Helical" evidence="1">
    <location>
        <begin position="6"/>
        <end position="32"/>
    </location>
</feature>
<evidence type="ECO:0000313" key="2">
    <source>
        <dbReference type="EMBL" id="RDB67097.1"/>
    </source>
</evidence>
<keyword evidence="3" id="KW-1185">Reference proteome</keyword>
<gene>
    <name evidence="2" type="ORF">C1877_01250</name>
</gene>
<feature type="transmembrane region" description="Helical" evidence="1">
    <location>
        <begin position="117"/>
        <end position="138"/>
    </location>
</feature>
<dbReference type="GO" id="GO:0009389">
    <property type="term" value="F:dimethyl sulfoxide reductase activity"/>
    <property type="evidence" value="ECO:0007669"/>
    <property type="project" value="TreeGrafter"/>
</dbReference>
<dbReference type="Pfam" id="PF04976">
    <property type="entry name" value="DmsC"/>
    <property type="match status" value="1"/>
</dbReference>
<keyword evidence="1" id="KW-0812">Transmembrane</keyword>
<dbReference type="GO" id="GO:0005886">
    <property type="term" value="C:plasma membrane"/>
    <property type="evidence" value="ECO:0007669"/>
    <property type="project" value="TreeGrafter"/>
</dbReference>
<feature type="transmembrane region" description="Helical" evidence="1">
    <location>
        <begin position="307"/>
        <end position="332"/>
    </location>
</feature>
<dbReference type="GO" id="GO:0019645">
    <property type="term" value="P:anaerobic electron transport chain"/>
    <property type="evidence" value="ECO:0007669"/>
    <property type="project" value="InterPro"/>
</dbReference>
<evidence type="ECO:0000256" key="1">
    <source>
        <dbReference type="SAM" id="Phobius"/>
    </source>
</evidence>
<sequence length="334" mass="34298">MDLVYLQLPLVFFTAAAPMASGAFIGLAIAFLTTRFSAETLRRIDRWTLLPLVILAVGVIAAVAFMNTPQSALLVIQGIDPGAFGFAVFMAVAFAVVALVYWIVAMVGRLSDGARKAFATVVAVLAVVYSVAIGAAYMMSDVPLWASIIVPLGFAGFSLASGVPLGMLMLAAARALPEARETRFGTAALVTALVGAVVSILAITVQLMNAQATVAAIFPGADAVPGAWVYLIVSIAGFVVALACMRGALSGPRSGRSAAPLGSTAGAAAMPWNSVDSAAASPAAEGNVVPDLEARYRRQAATDATKAVPYLVLGNVAVLAALVAARVLFYAMQF</sequence>
<proteinExistence type="predicted"/>
<dbReference type="PANTHER" id="PTHR38095:SF1">
    <property type="entry name" value="ANAEROBIC DIMETHYL SULFOXIDE REDUCTASE CHAIN YNFH"/>
    <property type="match status" value="1"/>
</dbReference>
<keyword evidence="1" id="KW-0472">Membrane</keyword>
<dbReference type="Proteomes" id="UP000254000">
    <property type="component" value="Unassembled WGS sequence"/>
</dbReference>
<dbReference type="OrthoDB" id="3173259at2"/>
<feature type="transmembrane region" description="Helical" evidence="1">
    <location>
        <begin position="144"/>
        <end position="172"/>
    </location>
</feature>
<protein>
    <submittedName>
        <fullName evidence="2">DMSO reductase</fullName>
    </submittedName>
</protein>
<dbReference type="GO" id="GO:0009390">
    <property type="term" value="C:dimethyl sulfoxide reductase complex"/>
    <property type="evidence" value="ECO:0007669"/>
    <property type="project" value="TreeGrafter"/>
</dbReference>
<comment type="caution">
    <text evidence="2">The sequence shown here is derived from an EMBL/GenBank/DDBJ whole genome shotgun (WGS) entry which is preliminary data.</text>
</comment>
<dbReference type="GeneID" id="78358340"/>
<evidence type="ECO:0000313" key="3">
    <source>
        <dbReference type="Proteomes" id="UP000254000"/>
    </source>
</evidence>
<reference evidence="2 3" key="1">
    <citation type="journal article" date="2018" name="Elife">
        <title>Discovery and characterization of a prevalent human gut bacterial enzyme sufficient for the inactivation of a family of plant toxins.</title>
        <authorList>
            <person name="Koppel N."/>
            <person name="Bisanz J.E."/>
            <person name="Pandelia M.E."/>
            <person name="Turnbaugh P.J."/>
            <person name="Balskus E.P."/>
        </authorList>
    </citation>
    <scope>NUCLEOTIDE SEQUENCE [LARGE SCALE GENOMIC DNA]</scope>
    <source>
        <strain evidence="2 3">3C</strain>
    </source>
</reference>
<dbReference type="AlphaFoldDB" id="A0A369M850"/>
<dbReference type="InterPro" id="IPR007059">
    <property type="entry name" value="DmsC"/>
</dbReference>
<feature type="transmembrane region" description="Helical" evidence="1">
    <location>
        <begin position="184"/>
        <end position="207"/>
    </location>
</feature>